<evidence type="ECO:0000313" key="1">
    <source>
        <dbReference type="EMBL" id="KAH6924810.1"/>
    </source>
</evidence>
<name>A0ACB7RR03_HYAAI</name>
<reference evidence="1" key="1">
    <citation type="submission" date="2020-05" db="EMBL/GenBank/DDBJ databases">
        <title>Large-scale comparative analyses of tick genomes elucidate their genetic diversity and vector capacities.</title>
        <authorList>
            <person name="Jia N."/>
            <person name="Wang J."/>
            <person name="Shi W."/>
            <person name="Du L."/>
            <person name="Sun Y."/>
            <person name="Zhan W."/>
            <person name="Jiang J."/>
            <person name="Wang Q."/>
            <person name="Zhang B."/>
            <person name="Ji P."/>
            <person name="Sakyi L.B."/>
            <person name="Cui X."/>
            <person name="Yuan T."/>
            <person name="Jiang B."/>
            <person name="Yang W."/>
            <person name="Lam T.T.-Y."/>
            <person name="Chang Q."/>
            <person name="Ding S."/>
            <person name="Wang X."/>
            <person name="Zhu J."/>
            <person name="Ruan X."/>
            <person name="Zhao L."/>
            <person name="Wei J."/>
            <person name="Que T."/>
            <person name="Du C."/>
            <person name="Cheng J."/>
            <person name="Dai P."/>
            <person name="Han X."/>
            <person name="Huang E."/>
            <person name="Gao Y."/>
            <person name="Liu J."/>
            <person name="Shao H."/>
            <person name="Ye R."/>
            <person name="Li L."/>
            <person name="Wei W."/>
            <person name="Wang X."/>
            <person name="Wang C."/>
            <person name="Yang T."/>
            <person name="Huo Q."/>
            <person name="Li W."/>
            <person name="Guo W."/>
            <person name="Chen H."/>
            <person name="Zhou L."/>
            <person name="Ni X."/>
            <person name="Tian J."/>
            <person name="Zhou Y."/>
            <person name="Sheng Y."/>
            <person name="Liu T."/>
            <person name="Pan Y."/>
            <person name="Xia L."/>
            <person name="Li J."/>
            <person name="Zhao F."/>
            <person name="Cao W."/>
        </authorList>
    </citation>
    <scope>NUCLEOTIDE SEQUENCE</scope>
    <source>
        <strain evidence="1">Hyas-2018</strain>
    </source>
</reference>
<dbReference type="Proteomes" id="UP000821845">
    <property type="component" value="Chromosome 8"/>
</dbReference>
<dbReference type="EMBL" id="CM023488">
    <property type="protein sequence ID" value="KAH6924810.1"/>
    <property type="molecule type" value="Genomic_DNA"/>
</dbReference>
<accession>A0ACB7RR03</accession>
<evidence type="ECO:0000313" key="2">
    <source>
        <dbReference type="Proteomes" id="UP000821845"/>
    </source>
</evidence>
<organism evidence="1 2">
    <name type="scientific">Hyalomma asiaticum</name>
    <name type="common">Tick</name>
    <dbReference type="NCBI Taxonomy" id="266040"/>
    <lineage>
        <taxon>Eukaryota</taxon>
        <taxon>Metazoa</taxon>
        <taxon>Ecdysozoa</taxon>
        <taxon>Arthropoda</taxon>
        <taxon>Chelicerata</taxon>
        <taxon>Arachnida</taxon>
        <taxon>Acari</taxon>
        <taxon>Parasitiformes</taxon>
        <taxon>Ixodida</taxon>
        <taxon>Ixodoidea</taxon>
        <taxon>Ixodidae</taxon>
        <taxon>Hyalomminae</taxon>
        <taxon>Hyalomma</taxon>
    </lineage>
</organism>
<sequence length="138" mass="16169">MSIRRLTHGSGQYGIKGQVLNVPINVQNTVQCVPRNVPDDAAFDVHLKRRLVNKRHVHEWLKHLERSPLYKYLNIKIDWSRLVHFDDDFYRCTSGASPHHPHSLRGYAVIFFLYLARSFQALKEFDLNLAMDERWGAV</sequence>
<proteinExistence type="predicted"/>
<keyword evidence="2" id="KW-1185">Reference proteome</keyword>
<protein>
    <submittedName>
        <fullName evidence="1">Uncharacterized protein</fullName>
    </submittedName>
</protein>
<gene>
    <name evidence="1" type="ORF">HPB50_025537</name>
</gene>
<comment type="caution">
    <text evidence="1">The sequence shown here is derived from an EMBL/GenBank/DDBJ whole genome shotgun (WGS) entry which is preliminary data.</text>
</comment>